<feature type="transmembrane region" description="Helical" evidence="2">
    <location>
        <begin position="167"/>
        <end position="187"/>
    </location>
</feature>
<keyword evidence="2" id="KW-0472">Membrane</keyword>
<feature type="transmembrane region" description="Helical" evidence="2">
    <location>
        <begin position="140"/>
        <end position="161"/>
    </location>
</feature>
<dbReference type="InterPro" id="IPR008523">
    <property type="entry name" value="DUF805"/>
</dbReference>
<sequence length="204" mass="21704">MTQPSDRQGGRIGGAAWPGQSGGAGGGEGIRRPRQPGPDRRDRAAGAQSAAAPPMSMVDAIRAVYSKPFTFSGRARRAEYWWYMLFYVLVSFVLGFVEVAAGISPDADTPGPISSVFALANFLPGLAVNVRRLHDVGRSGWWLLAPAVPAILAISMTAVTAGLMAPIGMILLIGTLVIYLLIFVWTVTRSHPGTNRFGPSPLEQ</sequence>
<dbReference type="Pfam" id="PF05656">
    <property type="entry name" value="DUF805"/>
    <property type="match status" value="1"/>
</dbReference>
<name>A0A1G7A6Z9_9RHOB</name>
<feature type="region of interest" description="Disordered" evidence="1">
    <location>
        <begin position="1"/>
        <end position="52"/>
    </location>
</feature>
<evidence type="ECO:0000313" key="3">
    <source>
        <dbReference type="EMBL" id="SDE10453.1"/>
    </source>
</evidence>
<reference evidence="3 4" key="1">
    <citation type="submission" date="2016-10" db="EMBL/GenBank/DDBJ databases">
        <authorList>
            <person name="de Groot N.N."/>
        </authorList>
    </citation>
    <scope>NUCLEOTIDE SEQUENCE [LARGE SCALE GENOMIC DNA]</scope>
    <source>
        <strain evidence="3 4">DSM 22220</strain>
    </source>
</reference>
<organism evidence="3 4">
    <name type="scientific">Paracoccus isoporae</name>
    <dbReference type="NCBI Taxonomy" id="591205"/>
    <lineage>
        <taxon>Bacteria</taxon>
        <taxon>Pseudomonadati</taxon>
        <taxon>Pseudomonadota</taxon>
        <taxon>Alphaproteobacteria</taxon>
        <taxon>Rhodobacterales</taxon>
        <taxon>Paracoccaceae</taxon>
        <taxon>Paracoccus</taxon>
    </lineage>
</organism>
<gene>
    <name evidence="3" type="ORF">SAMN05421538_10446</name>
</gene>
<feature type="transmembrane region" description="Helical" evidence="2">
    <location>
        <begin position="109"/>
        <end position="128"/>
    </location>
</feature>
<dbReference type="PANTHER" id="PTHR34980:SF2">
    <property type="entry name" value="INNER MEMBRANE PROTEIN YHAH-RELATED"/>
    <property type="match status" value="1"/>
</dbReference>
<evidence type="ECO:0000256" key="1">
    <source>
        <dbReference type="SAM" id="MobiDB-lite"/>
    </source>
</evidence>
<dbReference type="Proteomes" id="UP000199344">
    <property type="component" value="Unassembled WGS sequence"/>
</dbReference>
<dbReference type="STRING" id="591205.SAMN05421538_10446"/>
<dbReference type="AlphaFoldDB" id="A0A1G7A6Z9"/>
<keyword evidence="2" id="KW-1133">Transmembrane helix</keyword>
<dbReference type="EMBL" id="FNAH01000004">
    <property type="protein sequence ID" value="SDE10453.1"/>
    <property type="molecule type" value="Genomic_DNA"/>
</dbReference>
<dbReference type="PANTHER" id="PTHR34980">
    <property type="entry name" value="INNER MEMBRANE PROTEIN-RELATED-RELATED"/>
    <property type="match status" value="1"/>
</dbReference>
<dbReference type="GO" id="GO:0005886">
    <property type="term" value="C:plasma membrane"/>
    <property type="evidence" value="ECO:0007669"/>
    <property type="project" value="TreeGrafter"/>
</dbReference>
<proteinExistence type="predicted"/>
<evidence type="ECO:0000313" key="4">
    <source>
        <dbReference type="Proteomes" id="UP000199344"/>
    </source>
</evidence>
<feature type="transmembrane region" description="Helical" evidence="2">
    <location>
        <begin position="80"/>
        <end position="103"/>
    </location>
</feature>
<keyword evidence="4" id="KW-1185">Reference proteome</keyword>
<evidence type="ECO:0000256" key="2">
    <source>
        <dbReference type="SAM" id="Phobius"/>
    </source>
</evidence>
<dbReference type="RefSeq" id="WP_245727189.1">
    <property type="nucleotide sequence ID" value="NZ_FNAH01000004.1"/>
</dbReference>
<accession>A0A1G7A6Z9</accession>
<keyword evidence="2" id="KW-0812">Transmembrane</keyword>
<protein>
    <submittedName>
        <fullName evidence="3">Uncharacterized membrane protein YhaH, DUF805 family</fullName>
    </submittedName>
</protein>